<accession>W4KK28</accession>
<dbReference type="InParanoid" id="W4KK28"/>
<dbReference type="HOGENOM" id="CLU_1713510_0_0_1"/>
<proteinExistence type="predicted"/>
<feature type="region of interest" description="Disordered" evidence="1">
    <location>
        <begin position="36"/>
        <end position="115"/>
    </location>
</feature>
<dbReference type="Proteomes" id="UP000030671">
    <property type="component" value="Unassembled WGS sequence"/>
</dbReference>
<evidence type="ECO:0000313" key="2">
    <source>
        <dbReference type="EMBL" id="ETW86218.1"/>
    </source>
</evidence>
<feature type="compositionally biased region" description="Polar residues" evidence="1">
    <location>
        <begin position="54"/>
        <end position="69"/>
    </location>
</feature>
<gene>
    <name evidence="2" type="ORF">HETIRDRAFT_407912</name>
</gene>
<sequence length="153" mass="16484">MNGNGHFAAPSSPLPPSLPYSRRWLGSIRRITSLWGARPSQPNTHSRKSYLRGVQSSPSRISPTRSLSYPTYHDVNNFAPKPTSASASPTIGAYDDNTTSKTNGEAGGGSSLSIYSRSRNSSTISLSTLVPRQPISRTSSALHVPSDILFHDE</sequence>
<organism evidence="2 3">
    <name type="scientific">Heterobasidion irregulare (strain TC 32-1)</name>
    <dbReference type="NCBI Taxonomy" id="747525"/>
    <lineage>
        <taxon>Eukaryota</taxon>
        <taxon>Fungi</taxon>
        <taxon>Dikarya</taxon>
        <taxon>Basidiomycota</taxon>
        <taxon>Agaricomycotina</taxon>
        <taxon>Agaricomycetes</taxon>
        <taxon>Russulales</taxon>
        <taxon>Bondarzewiaceae</taxon>
        <taxon>Heterobasidion</taxon>
        <taxon>Heterobasidion annosum species complex</taxon>
    </lineage>
</organism>
<evidence type="ECO:0000256" key="1">
    <source>
        <dbReference type="SAM" id="MobiDB-lite"/>
    </source>
</evidence>
<protein>
    <submittedName>
        <fullName evidence="2">Uncharacterized protein</fullName>
    </submittedName>
</protein>
<dbReference type="EMBL" id="KI925455">
    <property type="protein sequence ID" value="ETW86218.1"/>
    <property type="molecule type" value="Genomic_DNA"/>
</dbReference>
<evidence type="ECO:0000313" key="3">
    <source>
        <dbReference type="Proteomes" id="UP000030671"/>
    </source>
</evidence>
<name>W4KK28_HETIT</name>
<dbReference type="GeneID" id="20672640"/>
<reference evidence="2 3" key="1">
    <citation type="journal article" date="2012" name="New Phytol.">
        <title>Insight into trade-off between wood decay and parasitism from the genome of a fungal forest pathogen.</title>
        <authorList>
            <person name="Olson A."/>
            <person name="Aerts A."/>
            <person name="Asiegbu F."/>
            <person name="Belbahri L."/>
            <person name="Bouzid O."/>
            <person name="Broberg A."/>
            <person name="Canback B."/>
            <person name="Coutinho P.M."/>
            <person name="Cullen D."/>
            <person name="Dalman K."/>
            <person name="Deflorio G."/>
            <person name="van Diepen L.T."/>
            <person name="Dunand C."/>
            <person name="Duplessis S."/>
            <person name="Durling M."/>
            <person name="Gonthier P."/>
            <person name="Grimwood J."/>
            <person name="Fossdal C.G."/>
            <person name="Hansson D."/>
            <person name="Henrissat B."/>
            <person name="Hietala A."/>
            <person name="Himmelstrand K."/>
            <person name="Hoffmeister D."/>
            <person name="Hogberg N."/>
            <person name="James T.Y."/>
            <person name="Karlsson M."/>
            <person name="Kohler A."/>
            <person name="Kues U."/>
            <person name="Lee Y.H."/>
            <person name="Lin Y.C."/>
            <person name="Lind M."/>
            <person name="Lindquist E."/>
            <person name="Lombard V."/>
            <person name="Lucas S."/>
            <person name="Lunden K."/>
            <person name="Morin E."/>
            <person name="Murat C."/>
            <person name="Park J."/>
            <person name="Raffaello T."/>
            <person name="Rouze P."/>
            <person name="Salamov A."/>
            <person name="Schmutz J."/>
            <person name="Solheim H."/>
            <person name="Stahlberg J."/>
            <person name="Velez H."/>
            <person name="de Vries R.P."/>
            <person name="Wiebenga A."/>
            <person name="Woodward S."/>
            <person name="Yakovlev I."/>
            <person name="Garbelotto M."/>
            <person name="Martin F."/>
            <person name="Grigoriev I.V."/>
            <person name="Stenlid J."/>
        </authorList>
    </citation>
    <scope>NUCLEOTIDE SEQUENCE [LARGE SCALE GENOMIC DNA]</scope>
    <source>
        <strain evidence="2 3">TC 32-1</strain>
    </source>
</reference>
<dbReference type="AlphaFoldDB" id="W4KK28"/>
<keyword evidence="3" id="KW-1185">Reference proteome</keyword>
<dbReference type="KEGG" id="hir:HETIRDRAFT_407912"/>
<dbReference type="RefSeq" id="XP_009542976.1">
    <property type="nucleotide sequence ID" value="XM_009544681.1"/>
</dbReference>